<proteinExistence type="predicted"/>
<dbReference type="OrthoDB" id="6369004at2"/>
<name>A0A2T6KRQ6_9RHOB</name>
<feature type="transmembrane region" description="Helical" evidence="1">
    <location>
        <begin position="21"/>
        <end position="43"/>
    </location>
</feature>
<feature type="transmembrane region" description="Helical" evidence="1">
    <location>
        <begin position="55"/>
        <end position="78"/>
    </location>
</feature>
<feature type="transmembrane region" description="Helical" evidence="1">
    <location>
        <begin position="98"/>
        <end position="122"/>
    </location>
</feature>
<keyword evidence="1" id="KW-0472">Membrane</keyword>
<feature type="transmembrane region" description="Helical" evidence="1">
    <location>
        <begin position="170"/>
        <end position="197"/>
    </location>
</feature>
<reference evidence="2 3" key="1">
    <citation type="submission" date="2018-04" db="EMBL/GenBank/DDBJ databases">
        <title>Genomic Encyclopedia of Archaeal and Bacterial Type Strains, Phase II (KMG-II): from individual species to whole genera.</title>
        <authorList>
            <person name="Goeker M."/>
        </authorList>
    </citation>
    <scope>NUCLEOTIDE SEQUENCE [LARGE SCALE GENOMIC DNA]</scope>
    <source>
        <strain evidence="2 3">DSM 29955</strain>
    </source>
</reference>
<protein>
    <recommendedName>
        <fullName evidence="4">TVP38/TMEM64 family membrane protein</fullName>
    </recommendedName>
</protein>
<accession>A0A2T6KRQ6</accession>
<keyword evidence="3" id="KW-1185">Reference proteome</keyword>
<keyword evidence="1" id="KW-0812">Transmembrane</keyword>
<organism evidence="2 3">
    <name type="scientific">Yoonia sediminilitoris</name>
    <dbReference type="NCBI Taxonomy" id="1286148"/>
    <lineage>
        <taxon>Bacteria</taxon>
        <taxon>Pseudomonadati</taxon>
        <taxon>Pseudomonadota</taxon>
        <taxon>Alphaproteobacteria</taxon>
        <taxon>Rhodobacterales</taxon>
        <taxon>Paracoccaceae</taxon>
        <taxon>Yoonia</taxon>
    </lineage>
</organism>
<dbReference type="AlphaFoldDB" id="A0A2T6KRQ6"/>
<dbReference type="EMBL" id="QBUD01000001">
    <property type="protein sequence ID" value="PUB19246.1"/>
    <property type="molecule type" value="Genomic_DNA"/>
</dbReference>
<evidence type="ECO:0000313" key="3">
    <source>
        <dbReference type="Proteomes" id="UP000244523"/>
    </source>
</evidence>
<dbReference type="RefSeq" id="WP_108384899.1">
    <property type="nucleotide sequence ID" value="NZ_QBUD01000001.1"/>
</dbReference>
<evidence type="ECO:0000256" key="1">
    <source>
        <dbReference type="SAM" id="Phobius"/>
    </source>
</evidence>
<gene>
    <name evidence="2" type="ORF">C8N45_101841</name>
</gene>
<comment type="caution">
    <text evidence="2">The sequence shown here is derived from an EMBL/GenBank/DDBJ whole genome shotgun (WGS) entry which is preliminary data.</text>
</comment>
<evidence type="ECO:0008006" key="4">
    <source>
        <dbReference type="Google" id="ProtNLM"/>
    </source>
</evidence>
<dbReference type="Proteomes" id="UP000244523">
    <property type="component" value="Unassembled WGS sequence"/>
</dbReference>
<feature type="transmembrane region" description="Helical" evidence="1">
    <location>
        <begin position="203"/>
        <end position="224"/>
    </location>
</feature>
<keyword evidence="1" id="KW-1133">Transmembrane helix</keyword>
<sequence>MTTHSPRKLTPSPWHIALPRIAVRVILILAAAYMVKLGVDWIMARIHLLEEEAAARAMVGLILTALIAYAVLVAIPFVPGIELGVGLLVVLGADVAPFVYLATVIGLSTAFLLGQSLSLDWLHRMFADFRLMRACRMLERIKQQSREERLADLTGRLPVWLSKPLIDYRYIAIGLLLNMPGNSVIGGGGGIMLVAGITRLFQTLAMILTIALATMPVPLAVWLFGRGILG</sequence>
<evidence type="ECO:0000313" key="2">
    <source>
        <dbReference type="EMBL" id="PUB19246.1"/>
    </source>
</evidence>